<dbReference type="EMBL" id="AGBZ02000001">
    <property type="protein sequence ID" value="KAI92801.1"/>
    <property type="molecule type" value="Genomic_DNA"/>
</dbReference>
<sequence>MNLMTMDSGTDGIIKAIEAWVGVIANWAKEFTTWFLTFLGANAILIIPIVLMFLVLGIETLRKLIHGY</sequence>
<dbReference type="AlphaFoldDB" id="A0AAI9X111"/>
<organism evidence="2 3">
    <name type="scientific">Spiroplasma melliferum KC3</name>
    <dbReference type="NCBI Taxonomy" id="570509"/>
    <lineage>
        <taxon>Bacteria</taxon>
        <taxon>Bacillati</taxon>
        <taxon>Mycoplasmatota</taxon>
        <taxon>Mollicutes</taxon>
        <taxon>Entomoplasmatales</taxon>
        <taxon>Spiroplasmataceae</taxon>
        <taxon>Spiroplasma</taxon>
    </lineage>
</organism>
<keyword evidence="1" id="KW-1133">Transmembrane helix</keyword>
<accession>A0AAI9X111</accession>
<comment type="caution">
    <text evidence="2">The sequence shown here is derived from an EMBL/GenBank/DDBJ whole genome shotgun (WGS) entry which is preliminary data.</text>
</comment>
<evidence type="ECO:0000256" key="1">
    <source>
        <dbReference type="SAM" id="Phobius"/>
    </source>
</evidence>
<reference evidence="2 3" key="1">
    <citation type="journal article" date="2012" name="J. Proteome Res.">
        <title>Application of Spiroplasma melliferum proteogenomic profiling for the discovery of virulence factors and pathogenicity mechanisms in host-associated spiroplasmas.</title>
        <authorList>
            <person name="Alexeev D."/>
            <person name="Kostrjukova E."/>
            <person name="Aliper A."/>
            <person name="Popenko A."/>
            <person name="Bazaleev N."/>
            <person name="Tyakht A."/>
            <person name="Selezneva O."/>
            <person name="Akopian T."/>
            <person name="Prichodko E."/>
            <person name="Kondratov I."/>
            <person name="Chukin M."/>
            <person name="Demina I."/>
            <person name="Galyamina M."/>
            <person name="Kamashev D."/>
            <person name="Vanyushkina A."/>
            <person name="Ladygina V."/>
            <person name="Levitskii S."/>
            <person name="Lazarev V."/>
            <person name="Govorun V."/>
        </authorList>
    </citation>
    <scope>NUCLEOTIDE SEQUENCE [LARGE SCALE GENOMIC DNA]</scope>
    <source>
        <strain evidence="2 3">KC3</strain>
    </source>
</reference>
<evidence type="ECO:0000313" key="3">
    <source>
        <dbReference type="Proteomes" id="UP000004057"/>
    </source>
</evidence>
<dbReference type="RefSeq" id="WP_004027934.1">
    <property type="nucleotide sequence ID" value="NZ_AGBZ02000001.1"/>
</dbReference>
<keyword evidence="1" id="KW-0472">Membrane</keyword>
<protein>
    <submittedName>
        <fullName evidence="2">Membrane protein</fullName>
    </submittedName>
</protein>
<gene>
    <name evidence="2" type="ORF">SPM_001995</name>
</gene>
<dbReference type="Proteomes" id="UP000004057">
    <property type="component" value="Unassembled WGS sequence"/>
</dbReference>
<proteinExistence type="predicted"/>
<keyword evidence="1" id="KW-0812">Transmembrane</keyword>
<evidence type="ECO:0000313" key="2">
    <source>
        <dbReference type="EMBL" id="KAI92801.1"/>
    </source>
</evidence>
<name>A0AAI9X111_SPIME</name>
<feature type="transmembrane region" description="Helical" evidence="1">
    <location>
        <begin position="34"/>
        <end position="58"/>
    </location>
</feature>